<proteinExistence type="predicted"/>
<dbReference type="InterPro" id="IPR025503">
    <property type="entry name" value="DUF4391"/>
</dbReference>
<evidence type="ECO:0000313" key="3">
    <source>
        <dbReference type="Proteomes" id="UP000315908"/>
    </source>
</evidence>
<comment type="caution">
    <text evidence="2">The sequence shown here is derived from an EMBL/GenBank/DDBJ whole genome shotgun (WGS) entry which is preliminary data.</text>
</comment>
<protein>
    <submittedName>
        <fullName evidence="2">Uncharacterized protein DUF4391</fullName>
    </submittedName>
</protein>
<sequence length="251" mass="29199">MNWEDIIGFPTGVLVNAMIKKVELKKHRDLNTSELRLVDSADIQQIQLLASINKPMANIEPYRDELEDYTQLYFIRVLISTERYNILYKSIGKLIHQLLPHHCIVITQSDDHKVNHLSLASKRLHKQLAEQRVLEEVYLSECIGSDSPKEFLDALTYGQAPKQNLKVFYTYYIQVLKNYALVTWTGEYIQRPDYVTDEYLAIAQQIKVAEEQIESYSKTLKLTTQMSEKVALNTDIHALKQEVQLLKEKIK</sequence>
<dbReference type="AlphaFoldDB" id="A0A562N120"/>
<accession>A0A562N120</accession>
<dbReference type="EMBL" id="VLKR01000001">
    <property type="protein sequence ID" value="TWI25872.1"/>
    <property type="molecule type" value="Genomic_DNA"/>
</dbReference>
<reference evidence="2 3" key="1">
    <citation type="journal article" date="2015" name="Stand. Genomic Sci.">
        <title>Genomic Encyclopedia of Bacterial and Archaeal Type Strains, Phase III: the genomes of soil and plant-associated and newly described type strains.</title>
        <authorList>
            <person name="Whitman W.B."/>
            <person name="Woyke T."/>
            <person name="Klenk H.P."/>
            <person name="Zhou Y."/>
            <person name="Lilburn T.G."/>
            <person name="Beck B.J."/>
            <person name="De Vos P."/>
            <person name="Vandamme P."/>
            <person name="Eisen J.A."/>
            <person name="Garrity G."/>
            <person name="Hugenholtz P."/>
            <person name="Kyrpides N.C."/>
        </authorList>
    </citation>
    <scope>NUCLEOTIDE SEQUENCE [LARGE SCALE GENOMIC DNA]</scope>
    <source>
        <strain evidence="2 3">CGMCC 1.6855</strain>
    </source>
</reference>
<name>A0A562N120_9SPHI</name>
<evidence type="ECO:0000256" key="1">
    <source>
        <dbReference type="SAM" id="Coils"/>
    </source>
</evidence>
<gene>
    <name evidence="2" type="ORF">IQ31_00444</name>
</gene>
<organism evidence="2 3">
    <name type="scientific">Sphingobacterium siyangense</name>
    <dbReference type="NCBI Taxonomy" id="459529"/>
    <lineage>
        <taxon>Bacteria</taxon>
        <taxon>Pseudomonadati</taxon>
        <taxon>Bacteroidota</taxon>
        <taxon>Sphingobacteriia</taxon>
        <taxon>Sphingobacteriales</taxon>
        <taxon>Sphingobacteriaceae</taxon>
        <taxon>Sphingobacterium</taxon>
    </lineage>
</organism>
<dbReference type="RefSeq" id="WP_145326979.1">
    <property type="nucleotide sequence ID" value="NZ_VLKR01000001.1"/>
</dbReference>
<evidence type="ECO:0000313" key="2">
    <source>
        <dbReference type="EMBL" id="TWI25872.1"/>
    </source>
</evidence>
<dbReference type="Pfam" id="PF14335">
    <property type="entry name" value="DUF4391"/>
    <property type="match status" value="1"/>
</dbReference>
<dbReference type="Proteomes" id="UP000315908">
    <property type="component" value="Unassembled WGS sequence"/>
</dbReference>
<feature type="coiled-coil region" evidence="1">
    <location>
        <begin position="206"/>
        <end position="249"/>
    </location>
</feature>
<keyword evidence="1" id="KW-0175">Coiled coil</keyword>